<dbReference type="AlphaFoldDB" id="A0A443Q735"/>
<dbReference type="EMBL" id="NCKU01018734">
    <property type="protein sequence ID" value="RWR98809.1"/>
    <property type="molecule type" value="Genomic_DNA"/>
</dbReference>
<proteinExistence type="predicted"/>
<evidence type="ECO:0000313" key="1">
    <source>
        <dbReference type="EMBL" id="RWR98809.1"/>
    </source>
</evidence>
<gene>
    <name evidence="1" type="ORF">B4U79_17114</name>
</gene>
<organism evidence="1 2">
    <name type="scientific">Dinothrombium tinctorium</name>
    <dbReference type="NCBI Taxonomy" id="1965070"/>
    <lineage>
        <taxon>Eukaryota</taxon>
        <taxon>Metazoa</taxon>
        <taxon>Ecdysozoa</taxon>
        <taxon>Arthropoda</taxon>
        <taxon>Chelicerata</taxon>
        <taxon>Arachnida</taxon>
        <taxon>Acari</taxon>
        <taxon>Acariformes</taxon>
        <taxon>Trombidiformes</taxon>
        <taxon>Prostigmata</taxon>
        <taxon>Anystina</taxon>
        <taxon>Parasitengona</taxon>
        <taxon>Trombidioidea</taxon>
        <taxon>Trombidiidae</taxon>
        <taxon>Dinothrombium</taxon>
    </lineage>
</organism>
<sequence>HEFWQLAFDLQACKSLRNAYKYVSKEDLTPIVKNVPKNALGIVAQVGIWSSRPRPFSTMDPFVMGQWNMWRFLEAVHTEAASKNYTPKQLPAYTNPGYDGWPAAVLAWWNGWSLDGWHHKKPQLFLCGPPNTGKSTFIMKLVHGLKVFYPCSGSFAFTGLDDTYDLILIEEYKKDDFPRNVLIRLLEGLEISFNQKYLPAKKLCWRKPICLVTN</sequence>
<accession>A0A443Q735</accession>
<dbReference type="SUPFAM" id="SSF52540">
    <property type="entry name" value="P-loop containing nucleoside triphosphate hydrolases"/>
    <property type="match status" value="1"/>
</dbReference>
<protein>
    <recommendedName>
        <fullName evidence="3">SF3 helicase domain-containing protein</fullName>
    </recommendedName>
</protein>
<dbReference type="Gene3D" id="3.40.50.300">
    <property type="entry name" value="P-loop containing nucleotide triphosphate hydrolases"/>
    <property type="match status" value="1"/>
</dbReference>
<comment type="caution">
    <text evidence="1">The sequence shown here is derived from an EMBL/GenBank/DDBJ whole genome shotgun (WGS) entry which is preliminary data.</text>
</comment>
<reference evidence="1 2" key="1">
    <citation type="journal article" date="2018" name="Gigascience">
        <title>Genomes of trombidid mites reveal novel predicted allergens and laterally-transferred genes associated with secondary metabolism.</title>
        <authorList>
            <person name="Dong X."/>
            <person name="Chaisiri K."/>
            <person name="Xia D."/>
            <person name="Armstrong S.D."/>
            <person name="Fang Y."/>
            <person name="Donnelly M.J."/>
            <person name="Kadowaki T."/>
            <person name="McGarry J.W."/>
            <person name="Darby A.C."/>
            <person name="Makepeace B.L."/>
        </authorList>
    </citation>
    <scope>NUCLEOTIDE SEQUENCE [LARGE SCALE GENOMIC DNA]</scope>
    <source>
        <strain evidence="1">UoL-WK</strain>
    </source>
</reference>
<feature type="non-terminal residue" evidence="1">
    <location>
        <position position="214"/>
    </location>
</feature>
<dbReference type="Proteomes" id="UP000285301">
    <property type="component" value="Unassembled WGS sequence"/>
</dbReference>
<evidence type="ECO:0008006" key="3">
    <source>
        <dbReference type="Google" id="ProtNLM"/>
    </source>
</evidence>
<feature type="non-terminal residue" evidence="1">
    <location>
        <position position="1"/>
    </location>
</feature>
<name>A0A443Q735_9ACAR</name>
<dbReference type="OrthoDB" id="7416463at2759"/>
<keyword evidence="2" id="KW-1185">Reference proteome</keyword>
<dbReference type="InterPro" id="IPR027417">
    <property type="entry name" value="P-loop_NTPase"/>
</dbReference>
<evidence type="ECO:0000313" key="2">
    <source>
        <dbReference type="Proteomes" id="UP000285301"/>
    </source>
</evidence>